<organism evidence="1">
    <name type="scientific">Myoviridae sp. ctCo31</name>
    <dbReference type="NCBI Taxonomy" id="2825053"/>
    <lineage>
        <taxon>Viruses</taxon>
        <taxon>Duplodnaviria</taxon>
        <taxon>Heunggongvirae</taxon>
        <taxon>Uroviricota</taxon>
        <taxon>Caudoviricetes</taxon>
    </lineage>
</organism>
<protein>
    <submittedName>
        <fullName evidence="1">Metallophosphatase domain protein</fullName>
    </submittedName>
</protein>
<evidence type="ECO:0000313" key="1">
    <source>
        <dbReference type="EMBL" id="DAF95400.1"/>
    </source>
</evidence>
<dbReference type="SUPFAM" id="SSF56300">
    <property type="entry name" value="Metallo-dependent phosphatases"/>
    <property type="match status" value="1"/>
</dbReference>
<sequence>MSKVYFISDLHLGHRNIPKYREQYGDQFKTLESHNEFIISQIQKTVGPRDTLWILGDTCFTKETLPLLNEINCVKHLILGNHCTERLHISEYLKYFKDIHGMFKHKSGMWLTHAPIHPDQLRGRFNIHGHIHGDKLSIQSWKYFNCSCENINFKPIELEEIREKIWNNFLLSNQDILTETNISIQDILIHNGFTIHKVNKMLNKNLSLPEVNHESK</sequence>
<dbReference type="InterPro" id="IPR029052">
    <property type="entry name" value="Metallo-depent_PP-like"/>
</dbReference>
<accession>A0A8S5ULP0</accession>
<name>A0A8S5ULP0_9CAUD</name>
<dbReference type="Gene3D" id="3.60.21.10">
    <property type="match status" value="1"/>
</dbReference>
<proteinExistence type="predicted"/>
<reference evidence="1" key="1">
    <citation type="journal article" date="2021" name="Proc. Natl. Acad. Sci. U.S.A.">
        <title>A Catalog of Tens of Thousands of Viruses from Human Metagenomes Reveals Hidden Associations with Chronic Diseases.</title>
        <authorList>
            <person name="Tisza M.J."/>
            <person name="Buck C.B."/>
        </authorList>
    </citation>
    <scope>NUCLEOTIDE SEQUENCE</scope>
    <source>
        <strain evidence="1">CtCo31</strain>
    </source>
</reference>
<dbReference type="EMBL" id="BK016109">
    <property type="protein sequence ID" value="DAF95400.1"/>
    <property type="molecule type" value="Genomic_DNA"/>
</dbReference>